<evidence type="ECO:0000313" key="2">
    <source>
        <dbReference type="EMBL" id="TWO71124.1"/>
    </source>
</evidence>
<dbReference type="RefSeq" id="WP_145893354.1">
    <property type="nucleotide sequence ID" value="NZ_VOBQ01000009.1"/>
</dbReference>
<keyword evidence="3" id="KW-1185">Reference proteome</keyword>
<dbReference type="AlphaFoldDB" id="A0A562ZSK2"/>
<dbReference type="InterPro" id="IPR027417">
    <property type="entry name" value="P-loop_NTPase"/>
</dbReference>
<protein>
    <submittedName>
        <fullName evidence="2">DUF2075 domain-containing protein</fullName>
    </submittedName>
</protein>
<dbReference type="Pfam" id="PF09848">
    <property type="entry name" value="SLFN-g3_helicase"/>
    <property type="match status" value="1"/>
</dbReference>
<sequence>MSRAYYSDSIEAFLQRHPDHVLGILLTSSEFSVELPQRFAWQEQVRILQQLLVPYSGQGNVYFEYAVPRLGKRIDVVALIRSTLFLLEFKVGDQRFTGHARDQVWDYALDLKNFHESSHDKVLVPVLVATAAPDGLIKPEKSAIDDGVFRPLLTNERTLPLALRAVLEWAAPEQICAEEWEAGRYKPTPTIIEAAMALYAEHGVAEISRSDAGVKNLTATSAAIEKIVSDCRAGGTKAICFVTGVPGAGKTLVGLNIATKHAEKGELHSVFLSGNGPLVAVMQEALARDQVRRASEVGGTLRKTEAKSRVKAFIQNVHHFRDEYLRDGGAPSDHIAVFDEAQRAWNLEQTASFMQRKKNRPGFSQSEPEFLISCLDRHKDWAVVVCLVGGGQEINTGEAGISEWVHAVRRSFPHWHIHISPELEGNEYAARDTLKEATRHALLHADNDLHLAVSVRSFRAEHLSTLVKKLLDLDGPGAREMFLSLQDRYPIMLCRSVPRARAWIREQARGSERYGIVVSSQAQRLRPHAIHVKAPVDPVHWFLHDKDDVRSSYYLEDVATEFHVQGLELDWTCVVWDGDFRHNGSSWEHHSFVGSRWQRILAQERRGFQKNAYRVLLTRARQGMVIVVPEGDESDATRSALFYDGTFNYLSGMGFPVLA</sequence>
<dbReference type="EMBL" id="VOBQ01000009">
    <property type="protein sequence ID" value="TWO71124.1"/>
    <property type="molecule type" value="Genomic_DNA"/>
</dbReference>
<accession>A0A562ZSK2</accession>
<evidence type="ECO:0000259" key="1">
    <source>
        <dbReference type="Pfam" id="PF09848"/>
    </source>
</evidence>
<evidence type="ECO:0000313" key="3">
    <source>
        <dbReference type="Proteomes" id="UP000318199"/>
    </source>
</evidence>
<reference evidence="2 3" key="1">
    <citation type="submission" date="2019-07" db="EMBL/GenBank/DDBJ databases">
        <title>Caenimonas sedimenti sp. nov., isolated from activated sludge.</title>
        <authorList>
            <person name="Xu J."/>
        </authorList>
    </citation>
    <scope>NUCLEOTIDE SEQUENCE [LARGE SCALE GENOMIC DNA]</scope>
    <source>
        <strain evidence="2 3">HX-9-20</strain>
    </source>
</reference>
<dbReference type="Gene3D" id="3.40.50.300">
    <property type="entry name" value="P-loop containing nucleotide triphosphate hydrolases"/>
    <property type="match status" value="1"/>
</dbReference>
<gene>
    <name evidence="2" type="ORF">FN976_12490</name>
</gene>
<dbReference type="InterPro" id="IPR018647">
    <property type="entry name" value="SLFN_3-like_DNA/RNA_helicase"/>
</dbReference>
<proteinExistence type="predicted"/>
<comment type="caution">
    <text evidence="2">The sequence shown here is derived from an EMBL/GenBank/DDBJ whole genome shotgun (WGS) entry which is preliminary data.</text>
</comment>
<dbReference type="OrthoDB" id="3193269at2"/>
<dbReference type="Proteomes" id="UP000318199">
    <property type="component" value="Unassembled WGS sequence"/>
</dbReference>
<organism evidence="2 3">
    <name type="scientific">Caenimonas sedimenti</name>
    <dbReference type="NCBI Taxonomy" id="2596921"/>
    <lineage>
        <taxon>Bacteria</taxon>
        <taxon>Pseudomonadati</taxon>
        <taxon>Pseudomonadota</taxon>
        <taxon>Betaproteobacteria</taxon>
        <taxon>Burkholderiales</taxon>
        <taxon>Comamonadaceae</taxon>
        <taxon>Caenimonas</taxon>
    </lineage>
</organism>
<name>A0A562ZSK2_9BURK</name>
<dbReference type="SUPFAM" id="SSF52540">
    <property type="entry name" value="P-loop containing nucleoside triphosphate hydrolases"/>
    <property type="match status" value="2"/>
</dbReference>
<feature type="domain" description="Schlafen group 3-like DNA/RNA helicase" evidence="1">
    <location>
        <begin position="237"/>
        <end position="629"/>
    </location>
</feature>